<gene>
    <name evidence="2" type="ORF">METZ01_LOCUS471983</name>
</gene>
<evidence type="ECO:0000313" key="2">
    <source>
        <dbReference type="EMBL" id="SVE19129.1"/>
    </source>
</evidence>
<keyword evidence="1" id="KW-0812">Transmembrane</keyword>
<keyword evidence="1" id="KW-1133">Transmembrane helix</keyword>
<name>A0A383BGX7_9ZZZZ</name>
<organism evidence="2">
    <name type="scientific">marine metagenome</name>
    <dbReference type="NCBI Taxonomy" id="408172"/>
    <lineage>
        <taxon>unclassified sequences</taxon>
        <taxon>metagenomes</taxon>
        <taxon>ecological metagenomes</taxon>
    </lineage>
</organism>
<protein>
    <submittedName>
        <fullName evidence="2">Uncharacterized protein</fullName>
    </submittedName>
</protein>
<reference evidence="2" key="1">
    <citation type="submission" date="2018-05" db="EMBL/GenBank/DDBJ databases">
        <authorList>
            <person name="Lanie J.A."/>
            <person name="Ng W.-L."/>
            <person name="Kazmierczak K.M."/>
            <person name="Andrzejewski T.M."/>
            <person name="Davidsen T.M."/>
            <person name="Wayne K.J."/>
            <person name="Tettelin H."/>
            <person name="Glass J.I."/>
            <person name="Rusch D."/>
            <person name="Podicherti R."/>
            <person name="Tsui H.-C.T."/>
            <person name="Winkler M.E."/>
        </authorList>
    </citation>
    <scope>NUCLEOTIDE SEQUENCE</scope>
</reference>
<feature type="non-terminal residue" evidence="2">
    <location>
        <position position="49"/>
    </location>
</feature>
<sequence length="49" mass="5271">MDYVKKIIGERTSLDGTVLIAVGVVCVLFAPLVKWAAYAAIAYGAWTLL</sequence>
<dbReference type="EMBL" id="UINC01200307">
    <property type="protein sequence ID" value="SVE19129.1"/>
    <property type="molecule type" value="Genomic_DNA"/>
</dbReference>
<accession>A0A383BGX7</accession>
<feature type="transmembrane region" description="Helical" evidence="1">
    <location>
        <begin position="20"/>
        <end position="46"/>
    </location>
</feature>
<dbReference type="AlphaFoldDB" id="A0A383BGX7"/>
<keyword evidence="1" id="KW-0472">Membrane</keyword>
<evidence type="ECO:0000256" key="1">
    <source>
        <dbReference type="SAM" id="Phobius"/>
    </source>
</evidence>
<proteinExistence type="predicted"/>